<keyword evidence="8" id="KW-0472">Membrane</keyword>
<dbReference type="PANTHER" id="PTHR43065:SF46">
    <property type="entry name" value="C4-DICARBOXYLATE TRANSPORT SENSOR PROTEIN DCTB"/>
    <property type="match status" value="1"/>
</dbReference>
<dbReference type="InterPro" id="IPR035965">
    <property type="entry name" value="PAS-like_dom_sf"/>
</dbReference>
<evidence type="ECO:0000256" key="5">
    <source>
        <dbReference type="ARBA" id="ARBA00022777"/>
    </source>
</evidence>
<dbReference type="GO" id="GO:0004673">
    <property type="term" value="F:protein histidine kinase activity"/>
    <property type="evidence" value="ECO:0007669"/>
    <property type="project" value="UniProtKB-EC"/>
</dbReference>
<keyword evidence="7" id="KW-0902">Two-component regulatory system</keyword>
<keyword evidence="8" id="KW-1133">Transmembrane helix</keyword>
<reference evidence="11" key="1">
    <citation type="submission" date="2016-11" db="EMBL/GenBank/DDBJ databases">
        <authorList>
            <person name="Varghese N."/>
            <person name="Submissions S."/>
        </authorList>
    </citation>
    <scope>NUCLEOTIDE SEQUENCE [LARGE SCALE GENOMIC DNA]</scope>
    <source>
        <strain evidence="11">DSM 26134</strain>
    </source>
</reference>
<protein>
    <recommendedName>
        <fullName evidence="2">histidine kinase</fullName>
        <ecNumber evidence="2">2.7.13.3</ecNumber>
    </recommendedName>
</protein>
<keyword evidence="8" id="KW-0812">Transmembrane</keyword>
<dbReference type="EC" id="2.7.13.3" evidence="2"/>
<dbReference type="RefSeq" id="WP_073122817.1">
    <property type="nucleotide sequence ID" value="NZ_FRAA01000004.1"/>
</dbReference>
<evidence type="ECO:0000259" key="9">
    <source>
        <dbReference type="PROSITE" id="PS50109"/>
    </source>
</evidence>
<evidence type="ECO:0000256" key="4">
    <source>
        <dbReference type="ARBA" id="ARBA00022741"/>
    </source>
</evidence>
<dbReference type="PROSITE" id="PS50109">
    <property type="entry name" value="HIS_KIN"/>
    <property type="match status" value="1"/>
</dbReference>
<organism evidence="10 11">
    <name type="scientific">Reichenbachiella agariperforans</name>
    <dbReference type="NCBI Taxonomy" id="156994"/>
    <lineage>
        <taxon>Bacteria</taxon>
        <taxon>Pseudomonadati</taxon>
        <taxon>Bacteroidota</taxon>
        <taxon>Cytophagia</taxon>
        <taxon>Cytophagales</taxon>
        <taxon>Reichenbachiellaceae</taxon>
        <taxon>Reichenbachiella</taxon>
    </lineage>
</organism>
<dbReference type="InterPro" id="IPR036890">
    <property type="entry name" value="HATPase_C_sf"/>
</dbReference>
<keyword evidence="5 10" id="KW-0418">Kinase</keyword>
<dbReference type="PRINTS" id="PR00344">
    <property type="entry name" value="BCTRLSENSOR"/>
</dbReference>
<proteinExistence type="predicted"/>
<feature type="transmembrane region" description="Helical" evidence="8">
    <location>
        <begin position="12"/>
        <end position="30"/>
    </location>
</feature>
<evidence type="ECO:0000313" key="11">
    <source>
        <dbReference type="Proteomes" id="UP000184474"/>
    </source>
</evidence>
<evidence type="ECO:0000256" key="3">
    <source>
        <dbReference type="ARBA" id="ARBA00022679"/>
    </source>
</evidence>
<dbReference type="Gene3D" id="3.30.450.20">
    <property type="entry name" value="PAS domain"/>
    <property type="match status" value="1"/>
</dbReference>
<dbReference type="PANTHER" id="PTHR43065">
    <property type="entry name" value="SENSOR HISTIDINE KINASE"/>
    <property type="match status" value="1"/>
</dbReference>
<keyword evidence="6" id="KW-0067">ATP-binding</keyword>
<dbReference type="AlphaFoldDB" id="A0A1M6RKW2"/>
<keyword evidence="4" id="KW-0547">Nucleotide-binding</keyword>
<comment type="catalytic activity">
    <reaction evidence="1">
        <text>ATP + protein L-histidine = ADP + protein N-phospho-L-histidine.</text>
        <dbReference type="EC" id="2.7.13.3"/>
    </reaction>
</comment>
<dbReference type="Gene3D" id="3.30.565.10">
    <property type="entry name" value="Histidine kinase-like ATPase, C-terminal domain"/>
    <property type="match status" value="1"/>
</dbReference>
<dbReference type="STRING" id="156994.SAMN04488028_104216"/>
<dbReference type="InterPro" id="IPR005467">
    <property type="entry name" value="His_kinase_dom"/>
</dbReference>
<sequence>MDFNNNFRFTIGVRVGLVLLTCIFLVNSFYTDSYTLTKLLLLIALVVQGYSLAKYLDKSNIEFTNFLNSIKYDDFTQTYSTKRTGTSQDELYERFNMVIQKFREIRAEKEAQYQYLRTIVQHVGIGIITFNKAGQIQIINAAAKSLLDISQIKSIDDLSDLNPELVNSLKDLQTGGRDLIKIDRKGEEIQLSVYAIQLVRREEEFKLVSIQNIKSELDEKEMDAWQNLVNVLTHEIMNSVTPISSLAATVESNLADVIDEEFNVKNISKDDIEDFHMAVHTIHRRSESLIKFVSDFRNLTRIPIPKKSTICLEELFTGILTLLKHDIQEQQIEVTTQIQPTDICINADQEQIEQVLINLLKNAIQALEENPEEHKNKKLKIEAGFDEFRRVYIHIKDNGSGIDEEAVKKIFIPFFTTKKSGSGIGLSLSKQIMRKHNGNISVSSTIDVGTTFTLVFNE</sequence>
<evidence type="ECO:0000256" key="7">
    <source>
        <dbReference type="ARBA" id="ARBA00023012"/>
    </source>
</evidence>
<dbReference type="Pfam" id="PF02518">
    <property type="entry name" value="HATPase_c"/>
    <property type="match status" value="1"/>
</dbReference>
<dbReference type="GO" id="GO:0000160">
    <property type="term" value="P:phosphorelay signal transduction system"/>
    <property type="evidence" value="ECO:0007669"/>
    <property type="project" value="UniProtKB-KW"/>
</dbReference>
<keyword evidence="3" id="KW-0808">Transferase</keyword>
<feature type="transmembrane region" description="Helical" evidence="8">
    <location>
        <begin position="36"/>
        <end position="53"/>
    </location>
</feature>
<dbReference type="SUPFAM" id="SSF55785">
    <property type="entry name" value="PYP-like sensor domain (PAS domain)"/>
    <property type="match status" value="1"/>
</dbReference>
<dbReference type="GO" id="GO:0005524">
    <property type="term" value="F:ATP binding"/>
    <property type="evidence" value="ECO:0007669"/>
    <property type="project" value="UniProtKB-KW"/>
</dbReference>
<keyword evidence="11" id="KW-1185">Reference proteome</keyword>
<evidence type="ECO:0000256" key="2">
    <source>
        <dbReference type="ARBA" id="ARBA00012438"/>
    </source>
</evidence>
<dbReference type="EMBL" id="FRAA01000004">
    <property type="protein sequence ID" value="SHK33084.1"/>
    <property type="molecule type" value="Genomic_DNA"/>
</dbReference>
<evidence type="ECO:0000256" key="6">
    <source>
        <dbReference type="ARBA" id="ARBA00022840"/>
    </source>
</evidence>
<evidence type="ECO:0000256" key="1">
    <source>
        <dbReference type="ARBA" id="ARBA00000085"/>
    </source>
</evidence>
<gene>
    <name evidence="10" type="ORF">SAMN04488028_104216</name>
</gene>
<evidence type="ECO:0000313" key="10">
    <source>
        <dbReference type="EMBL" id="SHK33084.1"/>
    </source>
</evidence>
<name>A0A1M6RKW2_REIAG</name>
<dbReference type="InterPro" id="IPR003594">
    <property type="entry name" value="HATPase_dom"/>
</dbReference>
<evidence type="ECO:0000256" key="8">
    <source>
        <dbReference type="SAM" id="Phobius"/>
    </source>
</evidence>
<dbReference type="SUPFAM" id="SSF55874">
    <property type="entry name" value="ATPase domain of HSP90 chaperone/DNA topoisomerase II/histidine kinase"/>
    <property type="match status" value="1"/>
</dbReference>
<feature type="domain" description="Histidine kinase" evidence="9">
    <location>
        <begin position="231"/>
        <end position="458"/>
    </location>
</feature>
<dbReference type="InterPro" id="IPR004358">
    <property type="entry name" value="Sig_transdc_His_kin-like_C"/>
</dbReference>
<dbReference type="Proteomes" id="UP000184474">
    <property type="component" value="Unassembled WGS sequence"/>
</dbReference>
<accession>A0A1M6RKW2</accession>
<dbReference type="SMART" id="SM00387">
    <property type="entry name" value="HATPase_c"/>
    <property type="match status" value="1"/>
</dbReference>